<accession>A0ABU7WNS1</accession>
<dbReference type="RefSeq" id="WP_331785384.1">
    <property type="nucleotide sequence ID" value="NZ_JAVFKM010000002.1"/>
</dbReference>
<dbReference type="PANTHER" id="PTHR21340">
    <property type="entry name" value="DIADENOSINE 5,5-P1,P4-TETRAPHOSPHATE PYROPHOSPHOHYDROLASE MUTT"/>
    <property type="match status" value="1"/>
</dbReference>
<evidence type="ECO:0000259" key="2">
    <source>
        <dbReference type="PROSITE" id="PS51462"/>
    </source>
</evidence>
<evidence type="ECO:0000256" key="1">
    <source>
        <dbReference type="ARBA" id="ARBA00022801"/>
    </source>
</evidence>
<evidence type="ECO:0000313" key="3">
    <source>
        <dbReference type="EMBL" id="MEF3112385.1"/>
    </source>
</evidence>
<dbReference type="InterPro" id="IPR015797">
    <property type="entry name" value="NUDIX_hydrolase-like_dom_sf"/>
</dbReference>
<proteinExistence type="predicted"/>
<dbReference type="PROSITE" id="PS51462">
    <property type="entry name" value="NUDIX"/>
    <property type="match status" value="1"/>
</dbReference>
<dbReference type="Pfam" id="PF00293">
    <property type="entry name" value="NUDIX"/>
    <property type="match status" value="1"/>
</dbReference>
<name>A0ABU7WNS1_9ACTN</name>
<evidence type="ECO:0000313" key="4">
    <source>
        <dbReference type="Proteomes" id="UP001348265"/>
    </source>
</evidence>
<organism evidence="3 4">
    <name type="scientific">Streptomyces chrestomyceticus</name>
    <dbReference type="NCBI Taxonomy" id="68185"/>
    <lineage>
        <taxon>Bacteria</taxon>
        <taxon>Bacillati</taxon>
        <taxon>Actinomycetota</taxon>
        <taxon>Actinomycetes</taxon>
        <taxon>Kitasatosporales</taxon>
        <taxon>Streptomycetaceae</taxon>
        <taxon>Streptomyces</taxon>
    </lineage>
</organism>
<dbReference type="InterPro" id="IPR000086">
    <property type="entry name" value="NUDIX_hydrolase_dom"/>
</dbReference>
<feature type="domain" description="Nudix hydrolase" evidence="2">
    <location>
        <begin position="26"/>
        <end position="154"/>
    </location>
</feature>
<dbReference type="PROSITE" id="PS00893">
    <property type="entry name" value="NUDIX_BOX"/>
    <property type="match status" value="1"/>
</dbReference>
<keyword evidence="4" id="KW-1185">Reference proteome</keyword>
<dbReference type="Proteomes" id="UP001348265">
    <property type="component" value="Unassembled WGS sequence"/>
</dbReference>
<dbReference type="EMBL" id="JAVFKM010000002">
    <property type="protein sequence ID" value="MEF3112385.1"/>
    <property type="molecule type" value="Genomic_DNA"/>
</dbReference>
<dbReference type="InterPro" id="IPR051325">
    <property type="entry name" value="Nudix_hydrolase_domain"/>
</dbReference>
<dbReference type="EC" id="3.6.-.-" evidence="3"/>
<sequence>MNGDHGEQNRRSEGVVNVFDPSTAGEVVRAAGCVLWRRSACGNGIELALVHRPKWSDWSFPKGKLKRGEDWLAGALREVHEETGMNCHPGTELPTTQYFVQGRPKQVRYWAAELTGGTFKPNREVDRLLWLPPAAARRHISHDRDRPLVDHLLDALKEQGCQL</sequence>
<dbReference type="Gene3D" id="3.90.79.10">
    <property type="entry name" value="Nucleoside Triphosphate Pyrophosphohydrolase"/>
    <property type="match status" value="1"/>
</dbReference>
<gene>
    <name evidence="3" type="ORF">RB636_04110</name>
</gene>
<comment type="caution">
    <text evidence="3">The sequence shown here is derived from an EMBL/GenBank/DDBJ whole genome shotgun (WGS) entry which is preliminary data.</text>
</comment>
<dbReference type="PANTHER" id="PTHR21340:SF0">
    <property type="entry name" value="BIS(5'-NUCLEOSYL)-TETRAPHOSPHATASE [ASYMMETRICAL]"/>
    <property type="match status" value="1"/>
</dbReference>
<dbReference type="GO" id="GO:0016787">
    <property type="term" value="F:hydrolase activity"/>
    <property type="evidence" value="ECO:0007669"/>
    <property type="project" value="UniProtKB-KW"/>
</dbReference>
<keyword evidence="1 3" id="KW-0378">Hydrolase</keyword>
<dbReference type="CDD" id="cd03673">
    <property type="entry name" value="NUDIX_Ap6A_hydrolase"/>
    <property type="match status" value="1"/>
</dbReference>
<dbReference type="SUPFAM" id="SSF55811">
    <property type="entry name" value="Nudix"/>
    <property type="match status" value="1"/>
</dbReference>
<reference evidence="3 4" key="1">
    <citation type="submission" date="2023-08" db="EMBL/GenBank/DDBJ databases">
        <authorList>
            <person name="Sharma P."/>
            <person name="Verma V."/>
            <person name="Mohan M.K."/>
            <person name="Dubey A.K."/>
        </authorList>
    </citation>
    <scope>NUCLEOTIDE SEQUENCE [LARGE SCALE GENOMIC DNA]</scope>
    <source>
        <strain evidence="3 4">ADP4</strain>
    </source>
</reference>
<dbReference type="InterPro" id="IPR020084">
    <property type="entry name" value="NUDIX_hydrolase_CS"/>
</dbReference>
<protein>
    <submittedName>
        <fullName evidence="3">NUDIX hydrolase</fullName>
        <ecNumber evidence="3">3.6.-.-</ecNumber>
    </submittedName>
</protein>